<feature type="region of interest" description="Disordered" evidence="1">
    <location>
        <begin position="445"/>
        <end position="465"/>
    </location>
</feature>
<proteinExistence type="predicted"/>
<feature type="region of interest" description="Disordered" evidence="1">
    <location>
        <begin position="166"/>
        <end position="187"/>
    </location>
</feature>
<name>A0A022Y282_TRISD</name>
<dbReference type="HOGENOM" id="CLU_455749_0_0_1"/>
<dbReference type="OrthoDB" id="4174074at2759"/>
<dbReference type="Proteomes" id="UP000023623">
    <property type="component" value="Unassembled WGS sequence"/>
</dbReference>
<organism evidence="2 3">
    <name type="scientific">Trichophyton soudanense CBS 452.61</name>
    <dbReference type="NCBI Taxonomy" id="1215331"/>
    <lineage>
        <taxon>Eukaryota</taxon>
        <taxon>Fungi</taxon>
        <taxon>Dikarya</taxon>
        <taxon>Ascomycota</taxon>
        <taxon>Pezizomycotina</taxon>
        <taxon>Eurotiomycetes</taxon>
        <taxon>Eurotiomycetidae</taxon>
        <taxon>Onygenales</taxon>
        <taxon>Arthrodermataceae</taxon>
        <taxon>Trichophyton</taxon>
    </lineage>
</organism>
<feature type="compositionally biased region" description="Polar residues" evidence="1">
    <location>
        <begin position="455"/>
        <end position="465"/>
    </location>
</feature>
<reference evidence="2 3" key="1">
    <citation type="submission" date="2014-02" db="EMBL/GenBank/DDBJ databases">
        <title>The Genome Sequence of Trichophyton rubrum (morphotype soudanense) CBS 452.61.</title>
        <authorList>
            <consortium name="The Broad Institute Genomics Platform"/>
            <person name="Cuomo C.A."/>
            <person name="White T.C."/>
            <person name="Graser Y."/>
            <person name="Martinez-Rossi N."/>
            <person name="Heitman J."/>
            <person name="Young S.K."/>
            <person name="Zeng Q."/>
            <person name="Gargeya S."/>
            <person name="Abouelleil A."/>
            <person name="Alvarado L."/>
            <person name="Chapman S.B."/>
            <person name="Gainer-Dewar J."/>
            <person name="Goldberg J."/>
            <person name="Griggs A."/>
            <person name="Gujja S."/>
            <person name="Hansen M."/>
            <person name="Howarth C."/>
            <person name="Imamovic A."/>
            <person name="Larimer J."/>
            <person name="Martinez D."/>
            <person name="Murphy C."/>
            <person name="Pearson M.D."/>
            <person name="Persinoti G."/>
            <person name="Poon T."/>
            <person name="Priest M."/>
            <person name="Roberts A.D."/>
            <person name="Saif S."/>
            <person name="Shea T.D."/>
            <person name="Sykes S.N."/>
            <person name="Wortman J."/>
            <person name="Nusbaum C."/>
            <person name="Birren B."/>
        </authorList>
    </citation>
    <scope>NUCLEOTIDE SEQUENCE [LARGE SCALE GENOMIC DNA]</scope>
    <source>
        <strain evidence="2 3">CBS 452.61</strain>
    </source>
</reference>
<sequence length="492" mass="55153">MDPSLSDENPDYKQPGDHNLTSGDVENETLGDDYCSDFVNSHYWPVLDFPPLTNGSTRGTNDDSFPQEHQADDIYEHPLHIEAGDTGLPSDGINLRGVSTWNTWRDLTTVSVRAVGSSGDLIEECNQLSETAPSPPWNQLGITSATNMALPQPVQLLPSLPRHNPTLYAGNNRQAAESNNNRAPHPYGVNERREETLPFQGVLAANIGPSMVLPTVRLKPKAEAIHSLSKPFESEETTIYVRDEIKKITVVWNEWLDEVADDQHIKSCKLVFGGSHGWALQALDMVCSFASTALHIPSIGDEDKVNNPNMMLHCSVRLFFAIYLMSTPLEVSGMGIESEKERIEVEYQFKSKARSVLENLISKISKNLDNLICKKRRQYIGHILATLVFLSLSCHFNQLIRLRLAGIGGNESSTKVDIDAMNRNIHYINKLVYSTFRPQIERILKPRKQDPHTPGDNNQDQLSTSTEELRQVNSKLIWGLWSTVTDINKKET</sequence>
<evidence type="ECO:0000256" key="1">
    <source>
        <dbReference type="SAM" id="MobiDB-lite"/>
    </source>
</evidence>
<feature type="region of interest" description="Disordered" evidence="1">
    <location>
        <begin position="1"/>
        <end position="28"/>
    </location>
</feature>
<evidence type="ECO:0000313" key="2">
    <source>
        <dbReference type="EMBL" id="EZF76688.1"/>
    </source>
</evidence>
<dbReference type="AlphaFoldDB" id="A0A022Y282"/>
<evidence type="ECO:0000313" key="3">
    <source>
        <dbReference type="Proteomes" id="UP000023623"/>
    </source>
</evidence>
<feature type="compositionally biased region" description="Polar residues" evidence="1">
    <location>
        <begin position="169"/>
        <end position="182"/>
    </location>
</feature>
<accession>A0A022Y282</accession>
<dbReference type="EMBL" id="KK208766">
    <property type="protein sequence ID" value="EZF76688.1"/>
    <property type="molecule type" value="Genomic_DNA"/>
</dbReference>
<protein>
    <submittedName>
        <fullName evidence="2">Uncharacterized protein</fullName>
    </submittedName>
</protein>
<keyword evidence="3" id="KW-1185">Reference proteome</keyword>
<gene>
    <name evidence="2" type="ORF">H105_01999</name>
</gene>